<dbReference type="InterPro" id="IPR016169">
    <property type="entry name" value="FAD-bd_PCMH_sub2"/>
</dbReference>
<evidence type="ECO:0000256" key="8">
    <source>
        <dbReference type="ARBA" id="ARBA00022884"/>
    </source>
</evidence>
<evidence type="ECO:0000256" key="7">
    <source>
        <dbReference type="ARBA" id="ARBA00022827"/>
    </source>
</evidence>
<dbReference type="GO" id="GO:0005840">
    <property type="term" value="C:ribosome"/>
    <property type="evidence" value="ECO:0007669"/>
    <property type="project" value="UniProtKB-KW"/>
</dbReference>
<dbReference type="GO" id="GO:0008720">
    <property type="term" value="F:D-lactate dehydrogenase (NAD+) activity"/>
    <property type="evidence" value="ECO:0007669"/>
    <property type="project" value="TreeGrafter"/>
</dbReference>
<name>A0AAE0TBF6_9BIVA</name>
<keyword evidence="4" id="KW-0285">Flavoprotein</keyword>
<evidence type="ECO:0000256" key="14">
    <source>
        <dbReference type="SAM" id="MobiDB-lite"/>
    </source>
</evidence>
<keyword evidence="7" id="KW-0274">FAD</keyword>
<dbReference type="FunFam" id="3.30.70.2740:FF:000003">
    <property type="entry name" value="Oxidoreductase, FAD-binding, putative"/>
    <property type="match status" value="1"/>
</dbReference>
<keyword evidence="9" id="KW-0689">Ribosomal protein</keyword>
<dbReference type="PROSITE" id="PS51379">
    <property type="entry name" value="4FE4S_FER_2"/>
    <property type="match status" value="1"/>
</dbReference>
<dbReference type="Gene3D" id="1.10.45.10">
    <property type="entry name" value="Vanillyl-alcohol Oxidase, Chain A, domain 4"/>
    <property type="match status" value="1"/>
</dbReference>
<dbReference type="SUPFAM" id="SSF56176">
    <property type="entry name" value="FAD-binding/transporter-associated domain-like"/>
    <property type="match status" value="1"/>
</dbReference>
<dbReference type="NCBIfam" id="TIGR00029">
    <property type="entry name" value="S20"/>
    <property type="match status" value="1"/>
</dbReference>
<evidence type="ECO:0000256" key="5">
    <source>
        <dbReference type="ARBA" id="ARBA00022723"/>
    </source>
</evidence>
<evidence type="ECO:0000256" key="6">
    <source>
        <dbReference type="ARBA" id="ARBA00022730"/>
    </source>
</evidence>
<dbReference type="Gene3D" id="3.30.70.2740">
    <property type="match status" value="1"/>
</dbReference>
<evidence type="ECO:0000256" key="4">
    <source>
        <dbReference type="ARBA" id="ARBA00022630"/>
    </source>
</evidence>
<dbReference type="GO" id="GO:0003735">
    <property type="term" value="F:structural constituent of ribosome"/>
    <property type="evidence" value="ECO:0007669"/>
    <property type="project" value="InterPro"/>
</dbReference>
<dbReference type="GO" id="GO:1990904">
    <property type="term" value="C:ribonucleoprotein complex"/>
    <property type="evidence" value="ECO:0007669"/>
    <property type="project" value="UniProtKB-KW"/>
</dbReference>
<evidence type="ECO:0000313" key="17">
    <source>
        <dbReference type="EMBL" id="KAK3606775.1"/>
    </source>
</evidence>
<proteinExistence type="inferred from homology"/>
<comment type="cofactor">
    <cofactor evidence="1">
        <name>FAD</name>
        <dbReference type="ChEBI" id="CHEBI:57692"/>
    </cofactor>
</comment>
<dbReference type="GO" id="GO:0004458">
    <property type="term" value="F:D-lactate dehydrogenase (cytochrome) activity"/>
    <property type="evidence" value="ECO:0007669"/>
    <property type="project" value="TreeGrafter"/>
</dbReference>
<dbReference type="InterPro" id="IPR017896">
    <property type="entry name" value="4Fe4S_Fe-S-bd"/>
</dbReference>
<feature type="domain" description="4Fe-4S ferredoxin-type" evidence="15">
    <location>
        <begin position="698"/>
        <end position="728"/>
    </location>
</feature>
<protein>
    <submittedName>
        <fullName evidence="17">Uncharacterized protein</fullName>
    </submittedName>
</protein>
<feature type="compositionally biased region" description="Basic residues" evidence="14">
    <location>
        <begin position="12"/>
        <end position="21"/>
    </location>
</feature>
<dbReference type="GO" id="GO:0046872">
    <property type="term" value="F:metal ion binding"/>
    <property type="evidence" value="ECO:0007669"/>
    <property type="project" value="UniProtKB-KW"/>
</dbReference>
<keyword evidence="18" id="KW-1185">Reference proteome</keyword>
<dbReference type="GO" id="GO:1903457">
    <property type="term" value="P:lactate catabolic process"/>
    <property type="evidence" value="ECO:0007669"/>
    <property type="project" value="TreeGrafter"/>
</dbReference>
<evidence type="ECO:0000256" key="11">
    <source>
        <dbReference type="ARBA" id="ARBA00023004"/>
    </source>
</evidence>
<dbReference type="SUPFAM" id="SSF46548">
    <property type="entry name" value="alpha-helical ferredoxin"/>
    <property type="match status" value="1"/>
</dbReference>
<keyword evidence="3" id="KW-0004">4Fe-4S</keyword>
<dbReference type="InterPro" id="IPR002583">
    <property type="entry name" value="Ribosomal_bS20"/>
</dbReference>
<dbReference type="GO" id="GO:0071949">
    <property type="term" value="F:FAD binding"/>
    <property type="evidence" value="ECO:0007669"/>
    <property type="project" value="InterPro"/>
</dbReference>
<dbReference type="GO" id="GO:0051539">
    <property type="term" value="F:4 iron, 4 sulfur cluster binding"/>
    <property type="evidence" value="ECO:0007669"/>
    <property type="project" value="UniProtKB-KW"/>
</dbReference>
<comment type="caution">
    <text evidence="17">The sequence shown here is derived from an EMBL/GenBank/DDBJ whole genome shotgun (WGS) entry which is preliminary data.</text>
</comment>
<evidence type="ECO:0000313" key="18">
    <source>
        <dbReference type="Proteomes" id="UP001195483"/>
    </source>
</evidence>
<evidence type="ECO:0000256" key="13">
    <source>
        <dbReference type="ARBA" id="ARBA00023274"/>
    </source>
</evidence>
<sequence>MPNTKSAIKQNRQNKTRNRRNRMVRSAYRTALKKFTHLLENGNIADAEKELSVIHHEIDTAAKKASLPPRRFSDCPRQILPDYFMLPRISKVPAEDRLIRRLKKFLKQEKFSGEVRTSYADRLTASTDNSIYQVLPLAVLFPKSHEDTIIMCRTLSQPEFSALAITGRGGGTGTNGQSLNPGLTVDFSKYMTGILEINPDAGYVRIQPGVVPDKLNQDLHKLGYFFPPSVSTASRATLGGMISTDASGKGSRVYGKTSDYILELKGVLHDGSEFSTSPDAPSAGFNTRLTELLKESGAPFNLNKIIAGSEGTLCFITEARLRIIPIPKHRAVALITFPTFEAALNGAEIFISADPDSIETIDDKILTLAMNDEVSAEAARFFPPDELPRIKSFNLLEFSGNTTEELDTKTEKFSQLTAQYKSELNYIGCQMMPYKESKSLWEMREKGVGLLANLPGNRKPTAFVEDCAVPPRSLPAFIAEFRQLLSAYRLDYAMYGHVDAGCMHVRPALDMKLAEDEALIRRISDDVNALVRRHGGVLWGEHGKGLRSEYVPEYFGETLYGVMQHIKTLFDPIGRLNPGKIAAPLNAEKPLTKLDKVPLRGHFDREIQPELAGMFSAGLSCNGNGLCFHHDTNYVMCPSFKETRDRIHSPKGRSGVVREWLLQLSRQGYKPAQSGKDMFAVFRRWGNRVRKYMGEYDFSHEVHSAMAGCLSCKACTNQCPVKIDIPDQKALFLEQYHTRYPRPLRDFFVAGIENTVKLQAKIPRMSNLLTGNPLTKAAVKYLIGMRDIPRLSVPVLDKRLKNLPGVRCEIPAVRGLTDAVVLIQDAFTSFTRQMSLRIRHAC</sequence>
<dbReference type="Pfam" id="PF01649">
    <property type="entry name" value="Ribosomal_S20p"/>
    <property type="match status" value="1"/>
</dbReference>
<dbReference type="Pfam" id="PF02913">
    <property type="entry name" value="FAD-oxidase_C"/>
    <property type="match status" value="1"/>
</dbReference>
<evidence type="ECO:0000256" key="3">
    <source>
        <dbReference type="ARBA" id="ARBA00022485"/>
    </source>
</evidence>
<keyword evidence="13" id="KW-0687">Ribonucleoprotein</keyword>
<dbReference type="EMBL" id="JAEAOA010001141">
    <property type="protein sequence ID" value="KAK3606775.1"/>
    <property type="molecule type" value="Genomic_DNA"/>
</dbReference>
<dbReference type="PANTHER" id="PTHR11748">
    <property type="entry name" value="D-LACTATE DEHYDROGENASE"/>
    <property type="match status" value="1"/>
</dbReference>
<keyword evidence="11" id="KW-0408">Iron</keyword>
<dbReference type="InterPro" id="IPR016166">
    <property type="entry name" value="FAD-bd_PCMH"/>
</dbReference>
<dbReference type="InterPro" id="IPR017900">
    <property type="entry name" value="4Fe4S_Fe_S_CS"/>
</dbReference>
<feature type="domain" description="FAD-binding PCMH-type" evidence="16">
    <location>
        <begin position="132"/>
        <end position="326"/>
    </location>
</feature>
<organism evidence="17 18">
    <name type="scientific">Potamilus streckersoni</name>
    <dbReference type="NCBI Taxonomy" id="2493646"/>
    <lineage>
        <taxon>Eukaryota</taxon>
        <taxon>Metazoa</taxon>
        <taxon>Spiralia</taxon>
        <taxon>Lophotrochozoa</taxon>
        <taxon>Mollusca</taxon>
        <taxon>Bivalvia</taxon>
        <taxon>Autobranchia</taxon>
        <taxon>Heteroconchia</taxon>
        <taxon>Palaeoheterodonta</taxon>
        <taxon>Unionida</taxon>
        <taxon>Unionoidea</taxon>
        <taxon>Unionidae</taxon>
        <taxon>Ambleminae</taxon>
        <taxon>Lampsilini</taxon>
        <taxon>Potamilus</taxon>
    </lineage>
</organism>
<reference evidence="17" key="2">
    <citation type="journal article" date="2021" name="Genome Biol. Evol.">
        <title>Developing a high-quality reference genome for a parasitic bivalve with doubly uniparental inheritance (Bivalvia: Unionida).</title>
        <authorList>
            <person name="Smith C.H."/>
        </authorList>
    </citation>
    <scope>NUCLEOTIDE SEQUENCE</scope>
    <source>
        <strain evidence="17">CHS0354</strain>
        <tissue evidence="17">Mantle</tissue>
    </source>
</reference>
<dbReference type="PANTHER" id="PTHR11748:SF119">
    <property type="entry name" value="D-2-HYDROXYGLUTARATE DEHYDROGENASE"/>
    <property type="match status" value="1"/>
</dbReference>
<keyword evidence="12" id="KW-0411">Iron-sulfur</keyword>
<evidence type="ECO:0000256" key="2">
    <source>
        <dbReference type="ARBA" id="ARBA00008000"/>
    </source>
</evidence>
<evidence type="ECO:0000259" key="16">
    <source>
        <dbReference type="PROSITE" id="PS51387"/>
    </source>
</evidence>
<dbReference type="SUPFAM" id="SSF55103">
    <property type="entry name" value="FAD-linked oxidases, C-terminal domain"/>
    <property type="match status" value="1"/>
</dbReference>
<dbReference type="AlphaFoldDB" id="A0AAE0TBF6"/>
<gene>
    <name evidence="17" type="ORF">CHS0354_018369</name>
</gene>
<dbReference type="InterPro" id="IPR016171">
    <property type="entry name" value="Vanillyl_alc_oxidase_C-sub2"/>
</dbReference>
<dbReference type="Pfam" id="PF01565">
    <property type="entry name" value="FAD_binding_4"/>
    <property type="match status" value="1"/>
</dbReference>
<dbReference type="SUPFAM" id="SSF46992">
    <property type="entry name" value="Ribosomal protein S20"/>
    <property type="match status" value="1"/>
</dbReference>
<dbReference type="GO" id="GO:0019843">
    <property type="term" value="F:rRNA binding"/>
    <property type="evidence" value="ECO:0007669"/>
    <property type="project" value="UniProtKB-KW"/>
</dbReference>
<dbReference type="InterPro" id="IPR036318">
    <property type="entry name" value="FAD-bd_PCMH-like_sf"/>
</dbReference>
<reference evidence="17" key="3">
    <citation type="submission" date="2023-05" db="EMBL/GenBank/DDBJ databases">
        <authorList>
            <person name="Smith C.H."/>
        </authorList>
    </citation>
    <scope>NUCLEOTIDE SEQUENCE</scope>
    <source>
        <strain evidence="17">CHS0354</strain>
        <tissue evidence="17">Mantle</tissue>
    </source>
</reference>
<dbReference type="PROSITE" id="PS00198">
    <property type="entry name" value="4FE4S_FER_1"/>
    <property type="match status" value="1"/>
</dbReference>
<keyword evidence="10" id="KW-0560">Oxidoreductase</keyword>
<evidence type="ECO:0000256" key="9">
    <source>
        <dbReference type="ARBA" id="ARBA00022980"/>
    </source>
</evidence>
<dbReference type="InterPro" id="IPR004113">
    <property type="entry name" value="FAD-bd_oxidored_4_C"/>
</dbReference>
<dbReference type="PROSITE" id="PS51387">
    <property type="entry name" value="FAD_PCMH"/>
    <property type="match status" value="1"/>
</dbReference>
<keyword evidence="8" id="KW-0694">RNA-binding</keyword>
<dbReference type="Gene3D" id="1.20.58.110">
    <property type="entry name" value="Ribosomal protein S20"/>
    <property type="match status" value="1"/>
</dbReference>
<keyword evidence="6" id="KW-0699">rRNA-binding</keyword>
<dbReference type="Pfam" id="PF13183">
    <property type="entry name" value="Fer4_8"/>
    <property type="match status" value="1"/>
</dbReference>
<accession>A0AAE0TBF6</accession>
<comment type="similarity">
    <text evidence="2">Belongs to the FAD-binding oxidoreductase/transferase type 4 family.</text>
</comment>
<keyword evidence="5" id="KW-0479">Metal-binding</keyword>
<evidence type="ECO:0000256" key="1">
    <source>
        <dbReference type="ARBA" id="ARBA00001974"/>
    </source>
</evidence>
<reference evidence="17" key="1">
    <citation type="journal article" date="2021" name="Genome Biol. Evol.">
        <title>A High-Quality Reference Genome for a Parasitic Bivalve with Doubly Uniparental Inheritance (Bivalvia: Unionida).</title>
        <authorList>
            <person name="Smith C.H."/>
        </authorList>
    </citation>
    <scope>NUCLEOTIDE SEQUENCE</scope>
    <source>
        <strain evidence="17">CHS0354</strain>
    </source>
</reference>
<dbReference type="GO" id="GO:0006412">
    <property type="term" value="P:translation"/>
    <property type="evidence" value="ECO:0007669"/>
    <property type="project" value="InterPro"/>
</dbReference>
<evidence type="ECO:0000256" key="12">
    <source>
        <dbReference type="ARBA" id="ARBA00023014"/>
    </source>
</evidence>
<dbReference type="InterPro" id="IPR006094">
    <property type="entry name" value="Oxid_FAD_bind_N"/>
</dbReference>
<dbReference type="Gene3D" id="3.30.465.10">
    <property type="match status" value="1"/>
</dbReference>
<evidence type="ECO:0000259" key="15">
    <source>
        <dbReference type="PROSITE" id="PS51379"/>
    </source>
</evidence>
<dbReference type="InterPro" id="IPR016164">
    <property type="entry name" value="FAD-linked_Oxase-like_C"/>
</dbReference>
<evidence type="ECO:0000256" key="10">
    <source>
        <dbReference type="ARBA" id="ARBA00023002"/>
    </source>
</evidence>
<feature type="region of interest" description="Disordered" evidence="14">
    <location>
        <begin position="1"/>
        <end position="21"/>
    </location>
</feature>
<dbReference type="InterPro" id="IPR036510">
    <property type="entry name" value="Ribosomal_bS20_sf"/>
</dbReference>
<dbReference type="Proteomes" id="UP001195483">
    <property type="component" value="Unassembled WGS sequence"/>
</dbReference>